<dbReference type="PROSITE" id="PS50889">
    <property type="entry name" value="S4"/>
    <property type="match status" value="1"/>
</dbReference>
<dbReference type="GO" id="GO:0120159">
    <property type="term" value="F:rRNA pseudouridine synthase activity"/>
    <property type="evidence" value="ECO:0007669"/>
    <property type="project" value="UniProtKB-ARBA"/>
</dbReference>
<evidence type="ECO:0000313" key="8">
    <source>
        <dbReference type="Proteomes" id="UP000529861"/>
    </source>
</evidence>
<dbReference type="InterPro" id="IPR018496">
    <property type="entry name" value="PsdUridine_synth_RsuA/RluB_CS"/>
</dbReference>
<evidence type="ECO:0000256" key="5">
    <source>
        <dbReference type="RuleBase" id="RU003887"/>
    </source>
</evidence>
<dbReference type="InterPro" id="IPR006145">
    <property type="entry name" value="PsdUridine_synth_RsuA/RluA"/>
</dbReference>
<dbReference type="SMART" id="SM00363">
    <property type="entry name" value="S4"/>
    <property type="match status" value="1"/>
</dbReference>
<dbReference type="InterPro" id="IPR050343">
    <property type="entry name" value="RsuA_PseudoU_synthase"/>
</dbReference>
<dbReference type="EMBL" id="JABEQB010000013">
    <property type="protein sequence ID" value="NNG66735.1"/>
    <property type="molecule type" value="Genomic_DNA"/>
</dbReference>
<feature type="domain" description="RNA-binding S4" evidence="6">
    <location>
        <begin position="2"/>
        <end position="65"/>
    </location>
</feature>
<dbReference type="InterPro" id="IPR036986">
    <property type="entry name" value="S4_RNA-bd_sf"/>
</dbReference>
<dbReference type="PANTHER" id="PTHR47683">
    <property type="entry name" value="PSEUDOURIDINE SYNTHASE FAMILY PROTEIN-RELATED"/>
    <property type="match status" value="1"/>
</dbReference>
<organism evidence="7 8">
    <name type="scientific">Caldanaerobacter subterraneus</name>
    <dbReference type="NCBI Taxonomy" id="911092"/>
    <lineage>
        <taxon>Bacteria</taxon>
        <taxon>Bacillati</taxon>
        <taxon>Bacillota</taxon>
        <taxon>Clostridia</taxon>
        <taxon>Thermoanaerobacterales</taxon>
        <taxon>Thermoanaerobacteraceae</taxon>
        <taxon>Caldanaerobacter</taxon>
    </lineage>
</organism>
<dbReference type="GO" id="GO:0003723">
    <property type="term" value="F:RNA binding"/>
    <property type="evidence" value="ECO:0007669"/>
    <property type="project" value="UniProtKB-KW"/>
</dbReference>
<proteinExistence type="inferred from homology"/>
<sequence>MVRLQKYLAECGIASRRKCEEYILQGRVKVNGKVVKELGTKIDPDVDIIEFDDKIVRREEKKVYIMLYKPAGYITSVKDPFGRPTVLDLVKVKERIYPVGRLDFDTSGLLLLTNDGELANILMHPKHEIVKTYVAKIKGIPTKGEMERFENGLIIDGRKTAKAKIRILNVKNGTSVVEIQIHEGRNRQVKKMCKAIGHPVIALKRTKIGELELKGLKPGEWRYLTEDEIRYLKSLR</sequence>
<evidence type="ECO:0000256" key="4">
    <source>
        <dbReference type="PROSITE-ProRule" id="PRU00182"/>
    </source>
</evidence>
<dbReference type="CDD" id="cd00165">
    <property type="entry name" value="S4"/>
    <property type="match status" value="1"/>
</dbReference>
<dbReference type="FunFam" id="3.10.290.10:FF:000003">
    <property type="entry name" value="Pseudouridine synthase"/>
    <property type="match status" value="1"/>
</dbReference>
<dbReference type="InterPro" id="IPR042092">
    <property type="entry name" value="PsdUridine_s_RsuA/RluB/E/F_cat"/>
</dbReference>
<keyword evidence="2 4" id="KW-0694">RNA-binding</keyword>
<evidence type="ECO:0000256" key="1">
    <source>
        <dbReference type="ARBA" id="ARBA00008348"/>
    </source>
</evidence>
<dbReference type="InterPro" id="IPR002942">
    <property type="entry name" value="S4_RNA-bd"/>
</dbReference>
<evidence type="ECO:0000259" key="6">
    <source>
        <dbReference type="SMART" id="SM00363"/>
    </source>
</evidence>
<dbReference type="PANTHER" id="PTHR47683:SF2">
    <property type="entry name" value="RNA-BINDING S4 DOMAIN-CONTAINING PROTEIN"/>
    <property type="match status" value="1"/>
</dbReference>
<dbReference type="RefSeq" id="WP_022588026.1">
    <property type="nucleotide sequence ID" value="NZ_JABEQB010000013.1"/>
</dbReference>
<dbReference type="GO" id="GO:0000455">
    <property type="term" value="P:enzyme-directed rRNA pseudouridine synthesis"/>
    <property type="evidence" value="ECO:0007669"/>
    <property type="project" value="UniProtKB-ARBA"/>
</dbReference>
<gene>
    <name evidence="7" type="ORF">HKI81_05695</name>
</gene>
<name>A0A7Y2L7G9_9THEO</name>
<dbReference type="NCBIfam" id="TIGR00093">
    <property type="entry name" value="pseudouridine synthase"/>
    <property type="match status" value="1"/>
</dbReference>
<dbReference type="PROSITE" id="PS01149">
    <property type="entry name" value="PSI_RSU"/>
    <property type="match status" value="1"/>
</dbReference>
<protein>
    <recommendedName>
        <fullName evidence="5">Pseudouridine synthase</fullName>
        <ecNumber evidence="5">5.4.99.-</ecNumber>
    </recommendedName>
</protein>
<dbReference type="Gene3D" id="3.30.70.580">
    <property type="entry name" value="Pseudouridine synthase I, catalytic domain, N-terminal subdomain"/>
    <property type="match status" value="1"/>
</dbReference>
<comment type="similarity">
    <text evidence="1 5">Belongs to the pseudouridine synthase RsuA family.</text>
</comment>
<dbReference type="InterPro" id="IPR020103">
    <property type="entry name" value="PsdUridine_synth_cat_dom_sf"/>
</dbReference>
<dbReference type="Gene3D" id="3.30.70.1560">
    <property type="entry name" value="Alpha-L RNA-binding motif"/>
    <property type="match status" value="1"/>
</dbReference>
<dbReference type="EC" id="5.4.99.-" evidence="5"/>
<dbReference type="CDD" id="cd02870">
    <property type="entry name" value="PseudoU_synth_RsuA_like"/>
    <property type="match status" value="1"/>
</dbReference>
<dbReference type="InterPro" id="IPR020094">
    <property type="entry name" value="TruA/RsuA/RluB/E/F_N"/>
</dbReference>
<dbReference type="Gene3D" id="3.10.290.10">
    <property type="entry name" value="RNA-binding S4 domain"/>
    <property type="match status" value="1"/>
</dbReference>
<reference evidence="7 8" key="1">
    <citation type="submission" date="2020-04" db="EMBL/GenBank/DDBJ databases">
        <title>Draft genome sequence of Caldanaerobacter sunterraneus. strain 1523vc isolated from Griffin hot spring, Kamchatka, Russia.</title>
        <authorList>
            <person name="Toshchakov S.V."/>
            <person name="Podosokorskaya O.A."/>
            <person name="Kublanov I.V."/>
            <person name="Korzhenkov A."/>
            <person name="Patrushev M.V."/>
        </authorList>
    </citation>
    <scope>NUCLEOTIDE SEQUENCE [LARGE SCALE GENOMIC DNA]</scope>
    <source>
        <strain evidence="7 8">1523vc</strain>
    </source>
</reference>
<keyword evidence="3 5" id="KW-0413">Isomerase</keyword>
<evidence type="ECO:0000256" key="2">
    <source>
        <dbReference type="ARBA" id="ARBA00022884"/>
    </source>
</evidence>
<dbReference type="AlphaFoldDB" id="A0A7Y2L7G9"/>
<comment type="caution">
    <text evidence="7">The sequence shown here is derived from an EMBL/GenBank/DDBJ whole genome shotgun (WGS) entry which is preliminary data.</text>
</comment>
<dbReference type="Pfam" id="PF01479">
    <property type="entry name" value="S4"/>
    <property type="match status" value="1"/>
</dbReference>
<dbReference type="Pfam" id="PF00849">
    <property type="entry name" value="PseudoU_synth_2"/>
    <property type="match status" value="1"/>
</dbReference>
<dbReference type="FunFam" id="3.30.70.1560:FF:000001">
    <property type="entry name" value="Pseudouridine synthase"/>
    <property type="match status" value="1"/>
</dbReference>
<dbReference type="InterPro" id="IPR000748">
    <property type="entry name" value="PsdUridine_synth_RsuA/RluB/E/F"/>
</dbReference>
<dbReference type="SUPFAM" id="SSF55120">
    <property type="entry name" value="Pseudouridine synthase"/>
    <property type="match status" value="1"/>
</dbReference>
<dbReference type="Proteomes" id="UP000529861">
    <property type="component" value="Unassembled WGS sequence"/>
</dbReference>
<evidence type="ECO:0000256" key="3">
    <source>
        <dbReference type="ARBA" id="ARBA00023235"/>
    </source>
</evidence>
<dbReference type="GO" id="GO:0005829">
    <property type="term" value="C:cytosol"/>
    <property type="evidence" value="ECO:0007669"/>
    <property type="project" value="UniProtKB-ARBA"/>
</dbReference>
<accession>A0A7Y2L7G9</accession>
<dbReference type="SUPFAM" id="SSF55174">
    <property type="entry name" value="Alpha-L RNA-binding motif"/>
    <property type="match status" value="1"/>
</dbReference>
<evidence type="ECO:0000313" key="7">
    <source>
        <dbReference type="EMBL" id="NNG66735.1"/>
    </source>
</evidence>